<comment type="caution">
    <text evidence="3">The sequence shown here is derived from an EMBL/GenBank/DDBJ whole genome shotgun (WGS) entry which is preliminary data.</text>
</comment>
<dbReference type="AlphaFoldDB" id="A0A5M8QY98"/>
<dbReference type="InterPro" id="IPR024623">
    <property type="entry name" value="YtxH"/>
</dbReference>
<sequence>MTTNKIILGVLAAAAAGTIIGLLFAPEDGDNTRKKIKKKTNTLARDLIDALEKSKAKATDTAENIKEEGKAYKDAAVNKAEEYKDTAKEEINKF</sequence>
<name>A0A5M8QY98_9BACT</name>
<dbReference type="OrthoDB" id="965404at2"/>
<dbReference type="EMBL" id="VBSN01000033">
    <property type="protein sequence ID" value="KAA6439704.1"/>
    <property type="molecule type" value="Genomic_DNA"/>
</dbReference>
<accession>A0A5M8QY98</accession>
<keyword evidence="4" id="KW-1185">Reference proteome</keyword>
<keyword evidence="1" id="KW-0175">Coiled coil</keyword>
<feature type="coiled-coil region" evidence="1">
    <location>
        <begin position="48"/>
        <end position="93"/>
    </location>
</feature>
<keyword evidence="2" id="KW-0812">Transmembrane</keyword>
<dbReference type="Pfam" id="PF12732">
    <property type="entry name" value="YtxH"/>
    <property type="match status" value="1"/>
</dbReference>
<protein>
    <submittedName>
        <fullName evidence="3">YtxH domain-containing protein</fullName>
    </submittedName>
</protein>
<keyword evidence="2" id="KW-1133">Transmembrane helix</keyword>
<proteinExistence type="predicted"/>
<dbReference type="RefSeq" id="WP_139012066.1">
    <property type="nucleotide sequence ID" value="NZ_VBSN01000033.1"/>
</dbReference>
<dbReference type="Proteomes" id="UP000323994">
    <property type="component" value="Unassembled WGS sequence"/>
</dbReference>
<evidence type="ECO:0000313" key="4">
    <source>
        <dbReference type="Proteomes" id="UP000323994"/>
    </source>
</evidence>
<gene>
    <name evidence="3" type="ORF">FEM33_10930</name>
</gene>
<evidence type="ECO:0000256" key="2">
    <source>
        <dbReference type="SAM" id="Phobius"/>
    </source>
</evidence>
<reference evidence="3 4" key="1">
    <citation type="submission" date="2019-05" db="EMBL/GenBank/DDBJ databases">
        <authorList>
            <person name="Qu J.-H."/>
        </authorList>
    </citation>
    <scope>NUCLEOTIDE SEQUENCE [LARGE SCALE GENOMIC DNA]</scope>
    <source>
        <strain evidence="3 4">NS28</strain>
    </source>
</reference>
<feature type="transmembrane region" description="Helical" evidence="2">
    <location>
        <begin position="6"/>
        <end position="25"/>
    </location>
</feature>
<evidence type="ECO:0000256" key="1">
    <source>
        <dbReference type="SAM" id="Coils"/>
    </source>
</evidence>
<organism evidence="3 4">
    <name type="scientific">Dyadobacter flavalbus</name>
    <dbReference type="NCBI Taxonomy" id="2579942"/>
    <lineage>
        <taxon>Bacteria</taxon>
        <taxon>Pseudomonadati</taxon>
        <taxon>Bacteroidota</taxon>
        <taxon>Cytophagia</taxon>
        <taxon>Cytophagales</taxon>
        <taxon>Spirosomataceae</taxon>
        <taxon>Dyadobacter</taxon>
    </lineage>
</organism>
<evidence type="ECO:0000313" key="3">
    <source>
        <dbReference type="EMBL" id="KAA6439704.1"/>
    </source>
</evidence>
<keyword evidence="2" id="KW-0472">Membrane</keyword>